<comment type="caution">
    <text evidence="6">The sequence shown here is derived from an EMBL/GenBank/DDBJ whole genome shotgun (WGS) entry which is preliminary data.</text>
</comment>
<organism evidence="6 7">
    <name type="scientific">Quercus suber</name>
    <name type="common">Cork oak</name>
    <dbReference type="NCBI Taxonomy" id="58331"/>
    <lineage>
        <taxon>Eukaryota</taxon>
        <taxon>Viridiplantae</taxon>
        <taxon>Streptophyta</taxon>
        <taxon>Embryophyta</taxon>
        <taxon>Tracheophyta</taxon>
        <taxon>Spermatophyta</taxon>
        <taxon>Magnoliopsida</taxon>
        <taxon>eudicotyledons</taxon>
        <taxon>Gunneridae</taxon>
        <taxon>Pentapetalae</taxon>
        <taxon>rosids</taxon>
        <taxon>fabids</taxon>
        <taxon>Fagales</taxon>
        <taxon>Fagaceae</taxon>
        <taxon>Quercus</taxon>
    </lineage>
</organism>
<name>A0AAW0J8H6_QUESU</name>
<keyword evidence="1" id="KW-0349">Heme</keyword>
<evidence type="ECO:0000256" key="2">
    <source>
        <dbReference type="ARBA" id="ARBA00022723"/>
    </source>
</evidence>
<dbReference type="EMBL" id="PKMF04000664">
    <property type="protein sequence ID" value="KAK7822516.1"/>
    <property type="molecule type" value="Genomic_DNA"/>
</dbReference>
<evidence type="ECO:0000256" key="5">
    <source>
        <dbReference type="ARBA" id="ARBA00023033"/>
    </source>
</evidence>
<evidence type="ECO:0000256" key="1">
    <source>
        <dbReference type="ARBA" id="ARBA00022617"/>
    </source>
</evidence>
<dbReference type="Proteomes" id="UP000237347">
    <property type="component" value="Unassembled WGS sequence"/>
</dbReference>
<dbReference type="GO" id="GO:0004497">
    <property type="term" value="F:monooxygenase activity"/>
    <property type="evidence" value="ECO:0007669"/>
    <property type="project" value="UniProtKB-KW"/>
</dbReference>
<dbReference type="GO" id="GO:0016705">
    <property type="term" value="F:oxidoreductase activity, acting on paired donors, with incorporation or reduction of molecular oxygen"/>
    <property type="evidence" value="ECO:0007669"/>
    <property type="project" value="InterPro"/>
</dbReference>
<keyword evidence="2" id="KW-0479">Metal-binding</keyword>
<sequence length="177" mass="20071">SSLQYLGKGYYLFSLCLSPNYCSASPWKTFIVLLPCFDPLLCFHFQTSKPPPQQKFTTKSIFSTNNWPPSAPETATPQNTRPYHCSTSILIVSSPSAVEECFTKNDKIFANRPQTMAGDRLTYNCTAPVWAPYGHLWRNLRRVSTIEIFSHISLQKSSSLEKKKCTLLFAKCLNCQI</sequence>
<keyword evidence="3" id="KW-0560">Oxidoreductase</keyword>
<accession>A0AAW0J8H6</accession>
<gene>
    <name evidence="6" type="primary">CYP81D11_4</name>
    <name evidence="6" type="ORF">CFP56_036481</name>
</gene>
<protein>
    <submittedName>
        <fullName evidence="6">Cytochrome p450 81d11</fullName>
    </submittedName>
</protein>
<keyword evidence="7" id="KW-1185">Reference proteome</keyword>
<dbReference type="PANTHER" id="PTHR47947">
    <property type="entry name" value="CYTOCHROME P450 82C3-RELATED"/>
    <property type="match status" value="1"/>
</dbReference>
<evidence type="ECO:0000313" key="6">
    <source>
        <dbReference type="EMBL" id="KAK7822516.1"/>
    </source>
</evidence>
<proteinExistence type="predicted"/>
<dbReference type="AlphaFoldDB" id="A0AAW0J8H6"/>
<dbReference type="InterPro" id="IPR036396">
    <property type="entry name" value="Cyt_P450_sf"/>
</dbReference>
<dbReference type="GO" id="GO:0005506">
    <property type="term" value="F:iron ion binding"/>
    <property type="evidence" value="ECO:0007669"/>
    <property type="project" value="InterPro"/>
</dbReference>
<dbReference type="GO" id="GO:0020037">
    <property type="term" value="F:heme binding"/>
    <property type="evidence" value="ECO:0007669"/>
    <property type="project" value="InterPro"/>
</dbReference>
<dbReference type="PANTHER" id="PTHR47947:SF13">
    <property type="entry name" value="CYTOCHROME P450, FAMILY 81, SUBFAMILY K, POLYPEPTIDE 1-RELATED"/>
    <property type="match status" value="1"/>
</dbReference>
<dbReference type="Gene3D" id="1.10.630.10">
    <property type="entry name" value="Cytochrome P450"/>
    <property type="match status" value="1"/>
</dbReference>
<evidence type="ECO:0000256" key="3">
    <source>
        <dbReference type="ARBA" id="ARBA00023002"/>
    </source>
</evidence>
<dbReference type="SUPFAM" id="SSF48264">
    <property type="entry name" value="Cytochrome P450"/>
    <property type="match status" value="1"/>
</dbReference>
<evidence type="ECO:0000256" key="4">
    <source>
        <dbReference type="ARBA" id="ARBA00023004"/>
    </source>
</evidence>
<keyword evidence="5" id="KW-0503">Monooxygenase</keyword>
<reference evidence="6 7" key="1">
    <citation type="journal article" date="2018" name="Sci. Data">
        <title>The draft genome sequence of cork oak.</title>
        <authorList>
            <person name="Ramos A.M."/>
            <person name="Usie A."/>
            <person name="Barbosa P."/>
            <person name="Barros P.M."/>
            <person name="Capote T."/>
            <person name="Chaves I."/>
            <person name="Simoes F."/>
            <person name="Abreu I."/>
            <person name="Carrasquinho I."/>
            <person name="Faro C."/>
            <person name="Guimaraes J.B."/>
            <person name="Mendonca D."/>
            <person name="Nobrega F."/>
            <person name="Rodrigues L."/>
            <person name="Saibo N.J.M."/>
            <person name="Varela M.C."/>
            <person name="Egas C."/>
            <person name="Matos J."/>
            <person name="Miguel C.M."/>
            <person name="Oliveira M.M."/>
            <person name="Ricardo C.P."/>
            <person name="Goncalves S."/>
        </authorList>
    </citation>
    <scope>NUCLEOTIDE SEQUENCE [LARGE SCALE GENOMIC DNA]</scope>
    <source>
        <strain evidence="7">cv. HL8</strain>
    </source>
</reference>
<feature type="non-terminal residue" evidence="6">
    <location>
        <position position="1"/>
    </location>
</feature>
<evidence type="ECO:0000313" key="7">
    <source>
        <dbReference type="Proteomes" id="UP000237347"/>
    </source>
</evidence>
<keyword evidence="4" id="KW-0408">Iron</keyword>
<dbReference type="InterPro" id="IPR050651">
    <property type="entry name" value="Plant_Cytochrome_P450_Monoox"/>
</dbReference>